<proteinExistence type="predicted"/>
<reference evidence="6 7" key="1">
    <citation type="submission" date="2016-04" db="EMBL/GenBank/DDBJ databases">
        <title>The genome of Intoshia linei affirms orthonectids as highly simplified spiralians.</title>
        <authorList>
            <person name="Mikhailov K.V."/>
            <person name="Slusarev G.S."/>
            <person name="Nikitin M.A."/>
            <person name="Logacheva M.D."/>
            <person name="Penin A."/>
            <person name="Aleoshin V."/>
            <person name="Panchin Y.V."/>
        </authorList>
    </citation>
    <scope>NUCLEOTIDE SEQUENCE [LARGE SCALE GENOMIC DNA]</scope>
    <source>
        <strain evidence="6">Intl2013</strain>
        <tissue evidence="6">Whole animal</tissue>
    </source>
</reference>
<dbReference type="PANTHER" id="PTHR46983">
    <property type="entry name" value="CYSTEINE AND HISTIDINE-RICH DOMAIN-CONTAINING PROTEIN 1"/>
    <property type="match status" value="1"/>
</dbReference>
<dbReference type="InterPro" id="IPR007051">
    <property type="entry name" value="CHORD_dom"/>
</dbReference>
<comment type="caution">
    <text evidence="6">The sequence shown here is derived from an EMBL/GenBank/DDBJ whole genome shotgun (WGS) entry which is preliminary data.</text>
</comment>
<sequence length="297" mass="34409">MQDILYCYNYGCNKKYKADDTDTCFYHKSPPTFHDALKIWPCCSKKSVGFDEFLAIPGCISGNHSNIRPFTENKSKSIKTEIEKELDVVHEPVTQIDRPDINEVLSCLKFEESEELIKKAGTNRKECSNDLENKDISCCNNSCSMRKSKLNDDSLICVYHPGHQVFHEGLKFWSCCEKKTTKFDIFIHQKGCFEGEHNWEKKLIQKECKMDWSNSTKDVVIALYSKMPVVPLCTIKANRIKICIDLVYENGKSILKKELELYESIDPILSYVRYSHMKTEIILCKEIPKPWDKLTVS</sequence>
<dbReference type="OrthoDB" id="10261079at2759"/>
<dbReference type="Proteomes" id="UP000078046">
    <property type="component" value="Unassembled WGS sequence"/>
</dbReference>
<feature type="domain" description="CHORD" evidence="5">
    <location>
        <begin position="138"/>
        <end position="197"/>
    </location>
</feature>
<dbReference type="PROSITE" id="PS51203">
    <property type="entry name" value="CS"/>
    <property type="match status" value="1"/>
</dbReference>
<dbReference type="AlphaFoldDB" id="A0A177BEI2"/>
<evidence type="ECO:0000256" key="3">
    <source>
        <dbReference type="ARBA" id="ARBA00022833"/>
    </source>
</evidence>
<dbReference type="SUPFAM" id="SSF49764">
    <property type="entry name" value="HSP20-like chaperones"/>
    <property type="match status" value="1"/>
</dbReference>
<dbReference type="InterPro" id="IPR039790">
    <property type="entry name" value="CHRD1"/>
</dbReference>
<dbReference type="PROSITE" id="PS51401">
    <property type="entry name" value="CHORD"/>
    <property type="match status" value="2"/>
</dbReference>
<feature type="domain" description="CHORD" evidence="5">
    <location>
        <begin position="7"/>
        <end position="64"/>
    </location>
</feature>
<evidence type="ECO:0000259" key="4">
    <source>
        <dbReference type="PROSITE" id="PS51203"/>
    </source>
</evidence>
<dbReference type="InterPro" id="IPR008978">
    <property type="entry name" value="HSP20-like_chaperone"/>
</dbReference>
<keyword evidence="3" id="KW-0862">Zinc</keyword>
<dbReference type="Gene3D" id="2.60.40.790">
    <property type="match status" value="1"/>
</dbReference>
<accession>A0A177BEI2</accession>
<evidence type="ECO:0000313" key="6">
    <source>
        <dbReference type="EMBL" id="OAF71982.1"/>
    </source>
</evidence>
<dbReference type="Gene3D" id="4.10.1130.20">
    <property type="match status" value="2"/>
</dbReference>
<evidence type="ECO:0000256" key="2">
    <source>
        <dbReference type="ARBA" id="ARBA00022737"/>
    </source>
</evidence>
<dbReference type="GO" id="GO:0046872">
    <property type="term" value="F:metal ion binding"/>
    <property type="evidence" value="ECO:0007669"/>
    <property type="project" value="UniProtKB-KW"/>
</dbReference>
<evidence type="ECO:0000313" key="7">
    <source>
        <dbReference type="Proteomes" id="UP000078046"/>
    </source>
</evidence>
<dbReference type="InterPro" id="IPR007052">
    <property type="entry name" value="CS_dom"/>
</dbReference>
<feature type="domain" description="CS" evidence="4">
    <location>
        <begin position="205"/>
        <end position="295"/>
    </location>
</feature>
<name>A0A177BEI2_9BILA</name>
<gene>
    <name evidence="6" type="ORF">A3Q56_00240</name>
</gene>
<dbReference type="Pfam" id="PF04968">
    <property type="entry name" value="CHORD"/>
    <property type="match status" value="2"/>
</dbReference>
<evidence type="ECO:0000259" key="5">
    <source>
        <dbReference type="PROSITE" id="PS51401"/>
    </source>
</evidence>
<dbReference type="PANTHER" id="PTHR46983:SF3">
    <property type="entry name" value="CHPADIPLOID STATE MAINTENANCE PROTEIN CHPA"/>
    <property type="match status" value="1"/>
</dbReference>
<dbReference type="EMBL" id="LWCA01000011">
    <property type="protein sequence ID" value="OAF71982.1"/>
    <property type="molecule type" value="Genomic_DNA"/>
</dbReference>
<evidence type="ECO:0000256" key="1">
    <source>
        <dbReference type="ARBA" id="ARBA00022723"/>
    </source>
</evidence>
<keyword evidence="7" id="KW-1185">Reference proteome</keyword>
<protein>
    <submittedName>
        <fullName evidence="6">CHORD domain-containing protein 1</fullName>
    </submittedName>
</protein>
<organism evidence="6 7">
    <name type="scientific">Intoshia linei</name>
    <dbReference type="NCBI Taxonomy" id="1819745"/>
    <lineage>
        <taxon>Eukaryota</taxon>
        <taxon>Metazoa</taxon>
        <taxon>Spiralia</taxon>
        <taxon>Lophotrochozoa</taxon>
        <taxon>Mesozoa</taxon>
        <taxon>Orthonectida</taxon>
        <taxon>Rhopaluridae</taxon>
        <taxon>Intoshia</taxon>
    </lineage>
</organism>
<keyword evidence="1" id="KW-0479">Metal-binding</keyword>
<keyword evidence="2" id="KW-0677">Repeat</keyword>